<dbReference type="EMBL" id="QFWV02000007">
    <property type="protein sequence ID" value="RKF06350.1"/>
    <property type="molecule type" value="Genomic_DNA"/>
</dbReference>
<dbReference type="GO" id="GO:0003700">
    <property type="term" value="F:DNA-binding transcription factor activity"/>
    <property type="evidence" value="ECO:0007669"/>
    <property type="project" value="InterPro"/>
</dbReference>
<dbReference type="CDD" id="cd08422">
    <property type="entry name" value="PBP2_CrgA_like"/>
    <property type="match status" value="1"/>
</dbReference>
<proteinExistence type="inferred from homology"/>
<dbReference type="PANTHER" id="PTHR30537">
    <property type="entry name" value="HTH-TYPE TRANSCRIPTIONAL REGULATOR"/>
    <property type="match status" value="1"/>
</dbReference>
<organism evidence="6 7">
    <name type="scientific">Oceaniradius stylonematis</name>
    <dbReference type="NCBI Taxonomy" id="2184161"/>
    <lineage>
        <taxon>Bacteria</taxon>
        <taxon>Pseudomonadati</taxon>
        <taxon>Pseudomonadota</taxon>
        <taxon>Alphaproteobacteria</taxon>
        <taxon>Hyphomicrobiales</taxon>
        <taxon>Ahrensiaceae</taxon>
        <taxon>Oceaniradius</taxon>
    </lineage>
</organism>
<evidence type="ECO:0000256" key="1">
    <source>
        <dbReference type="ARBA" id="ARBA00009437"/>
    </source>
</evidence>
<dbReference type="InterPro" id="IPR036388">
    <property type="entry name" value="WH-like_DNA-bd_sf"/>
</dbReference>
<gene>
    <name evidence="6" type="ORF">DEM25_012070</name>
</gene>
<evidence type="ECO:0000256" key="4">
    <source>
        <dbReference type="ARBA" id="ARBA00023163"/>
    </source>
</evidence>
<dbReference type="Gene3D" id="3.40.190.290">
    <property type="match status" value="1"/>
</dbReference>
<dbReference type="SUPFAM" id="SSF53850">
    <property type="entry name" value="Periplasmic binding protein-like II"/>
    <property type="match status" value="1"/>
</dbReference>
<dbReference type="FunFam" id="1.10.10.10:FF:000001">
    <property type="entry name" value="LysR family transcriptional regulator"/>
    <property type="match status" value="1"/>
</dbReference>
<sequence>MDLRNLTLFCDVARLGSFAAAARAHGCDPSAVSRAVAGLETELGARLFHRSTRSLALTEAGRLFLTAAQDAIDGLEGARARLSEAGDAVTGTLRLGASVSFGQIVLVPLLAEIRARFADLSVELILSDDNADLAAERIDLAVRLAPRVQADVICTRLMPTRYHVAATPSWIAVHGRPDRPEALGELDCLRLTLSPFSDRWLFRRGAGDPVIEVPLKGNLSFSNPRAMADAMLAGLGPALLPDWLVSGPLASGGAIDLFADHEVTATSFDTAAWLIYPSRAHLPLKTRAMIAFLRERAARGLHPEPMSRR</sequence>
<dbReference type="AlphaFoldDB" id="A0A3A8AFB0"/>
<dbReference type="PROSITE" id="PS50931">
    <property type="entry name" value="HTH_LYSR"/>
    <property type="match status" value="1"/>
</dbReference>
<dbReference type="PANTHER" id="PTHR30537:SF5">
    <property type="entry name" value="HTH-TYPE TRANSCRIPTIONAL ACTIVATOR TTDR-RELATED"/>
    <property type="match status" value="1"/>
</dbReference>
<dbReference type="InterPro" id="IPR036390">
    <property type="entry name" value="WH_DNA-bd_sf"/>
</dbReference>
<evidence type="ECO:0000259" key="5">
    <source>
        <dbReference type="PROSITE" id="PS50931"/>
    </source>
</evidence>
<dbReference type="Gene3D" id="1.10.10.10">
    <property type="entry name" value="Winged helix-like DNA-binding domain superfamily/Winged helix DNA-binding domain"/>
    <property type="match status" value="1"/>
</dbReference>
<keyword evidence="7" id="KW-1185">Reference proteome</keyword>
<dbReference type="InterPro" id="IPR005119">
    <property type="entry name" value="LysR_subst-bd"/>
</dbReference>
<evidence type="ECO:0000313" key="7">
    <source>
        <dbReference type="Proteomes" id="UP000246132"/>
    </source>
</evidence>
<name>A0A3A8AFB0_9HYPH</name>
<dbReference type="RefSeq" id="WP_109765995.1">
    <property type="nucleotide sequence ID" value="NZ_QFWV02000007.1"/>
</dbReference>
<dbReference type="InterPro" id="IPR058163">
    <property type="entry name" value="LysR-type_TF_proteobact-type"/>
</dbReference>
<dbReference type="Proteomes" id="UP000246132">
    <property type="component" value="Unassembled WGS sequence"/>
</dbReference>
<dbReference type="OrthoDB" id="9786526at2"/>
<comment type="similarity">
    <text evidence="1">Belongs to the LysR transcriptional regulatory family.</text>
</comment>
<dbReference type="InterPro" id="IPR000847">
    <property type="entry name" value="LysR_HTH_N"/>
</dbReference>
<keyword evidence="2" id="KW-0805">Transcription regulation</keyword>
<dbReference type="Pfam" id="PF00126">
    <property type="entry name" value="HTH_1"/>
    <property type="match status" value="1"/>
</dbReference>
<evidence type="ECO:0000256" key="2">
    <source>
        <dbReference type="ARBA" id="ARBA00023015"/>
    </source>
</evidence>
<comment type="caution">
    <text evidence="6">The sequence shown here is derived from an EMBL/GenBank/DDBJ whole genome shotgun (WGS) entry which is preliminary data.</text>
</comment>
<dbReference type="Pfam" id="PF03466">
    <property type="entry name" value="LysR_substrate"/>
    <property type="match status" value="1"/>
</dbReference>
<dbReference type="GO" id="GO:0003677">
    <property type="term" value="F:DNA binding"/>
    <property type="evidence" value="ECO:0007669"/>
    <property type="project" value="UniProtKB-KW"/>
</dbReference>
<reference evidence="6 7" key="1">
    <citation type="journal article" date="2018" name="Int. J. Syst. Bacteriol.">
        <title>Oceaniradius stylonemae gen. nov., sp. nov., isolated from a red alga, Stylonema cornu-cervi.</title>
        <authorList>
            <person name="Jeong S."/>
        </authorList>
    </citation>
    <scope>NUCLEOTIDE SEQUENCE [LARGE SCALE GENOMIC DNA]</scope>
    <source>
        <strain evidence="6 7">StC1</strain>
    </source>
</reference>
<keyword evidence="3" id="KW-0238">DNA-binding</keyword>
<evidence type="ECO:0000313" key="6">
    <source>
        <dbReference type="EMBL" id="RKF06350.1"/>
    </source>
</evidence>
<protein>
    <submittedName>
        <fullName evidence="6">LysR family transcriptional regulator</fullName>
    </submittedName>
</protein>
<evidence type="ECO:0000256" key="3">
    <source>
        <dbReference type="ARBA" id="ARBA00023125"/>
    </source>
</evidence>
<dbReference type="SUPFAM" id="SSF46785">
    <property type="entry name" value="Winged helix' DNA-binding domain"/>
    <property type="match status" value="1"/>
</dbReference>
<feature type="domain" description="HTH lysR-type" evidence="5">
    <location>
        <begin position="1"/>
        <end position="58"/>
    </location>
</feature>
<accession>A0A3A8AFB0</accession>
<keyword evidence="4" id="KW-0804">Transcription</keyword>